<feature type="domain" description="Galectin" evidence="8">
    <location>
        <begin position="11"/>
        <end position="155"/>
    </location>
</feature>
<evidence type="ECO:0000256" key="4">
    <source>
        <dbReference type="ARBA" id="ARBA00022530"/>
    </source>
</evidence>
<keyword evidence="4" id="KW-0272">Extracellular matrix</keyword>
<evidence type="ECO:0000259" key="8">
    <source>
        <dbReference type="PROSITE" id="PS51304"/>
    </source>
</evidence>
<dbReference type="InterPro" id="IPR013320">
    <property type="entry name" value="ConA-like_dom_sf"/>
</dbReference>
<dbReference type="OrthoDB" id="3018764at2759"/>
<evidence type="ECO:0000313" key="10">
    <source>
        <dbReference type="Proteomes" id="UP000307440"/>
    </source>
</evidence>
<keyword evidence="3" id="KW-0134">Cell wall</keyword>
<dbReference type="SUPFAM" id="SSF49899">
    <property type="entry name" value="Concanavalin A-like lectins/glucanases"/>
    <property type="match status" value="1"/>
</dbReference>
<dbReference type="EMBL" id="ML210163">
    <property type="protein sequence ID" value="TFK27603.1"/>
    <property type="molecule type" value="Genomic_DNA"/>
</dbReference>
<dbReference type="Gene3D" id="2.60.120.200">
    <property type="match status" value="1"/>
</dbReference>
<evidence type="ECO:0000256" key="7">
    <source>
        <dbReference type="RuleBase" id="RU102079"/>
    </source>
</evidence>
<keyword evidence="7" id="KW-0430">Lectin</keyword>
<dbReference type="InterPro" id="IPR001079">
    <property type="entry name" value="Galectin_CRD"/>
</dbReference>
<dbReference type="GO" id="GO:0030246">
    <property type="term" value="F:carbohydrate binding"/>
    <property type="evidence" value="ECO:0007669"/>
    <property type="project" value="UniProtKB-UniRule"/>
</dbReference>
<evidence type="ECO:0000256" key="6">
    <source>
        <dbReference type="ARBA" id="ARBA00026032"/>
    </source>
</evidence>
<keyword evidence="10" id="KW-1185">Reference proteome</keyword>
<reference evidence="9 10" key="1">
    <citation type="journal article" date="2019" name="Nat. Ecol. Evol.">
        <title>Megaphylogeny resolves global patterns of mushroom evolution.</title>
        <authorList>
            <person name="Varga T."/>
            <person name="Krizsan K."/>
            <person name="Foldi C."/>
            <person name="Dima B."/>
            <person name="Sanchez-Garcia M."/>
            <person name="Sanchez-Ramirez S."/>
            <person name="Szollosi G.J."/>
            <person name="Szarkandi J.G."/>
            <person name="Papp V."/>
            <person name="Albert L."/>
            <person name="Andreopoulos W."/>
            <person name="Angelini C."/>
            <person name="Antonin V."/>
            <person name="Barry K.W."/>
            <person name="Bougher N.L."/>
            <person name="Buchanan P."/>
            <person name="Buyck B."/>
            <person name="Bense V."/>
            <person name="Catcheside P."/>
            <person name="Chovatia M."/>
            <person name="Cooper J."/>
            <person name="Damon W."/>
            <person name="Desjardin D."/>
            <person name="Finy P."/>
            <person name="Geml J."/>
            <person name="Haridas S."/>
            <person name="Hughes K."/>
            <person name="Justo A."/>
            <person name="Karasinski D."/>
            <person name="Kautmanova I."/>
            <person name="Kiss B."/>
            <person name="Kocsube S."/>
            <person name="Kotiranta H."/>
            <person name="LaButti K.M."/>
            <person name="Lechner B.E."/>
            <person name="Liimatainen K."/>
            <person name="Lipzen A."/>
            <person name="Lukacs Z."/>
            <person name="Mihaltcheva S."/>
            <person name="Morgado L.N."/>
            <person name="Niskanen T."/>
            <person name="Noordeloos M.E."/>
            <person name="Ohm R.A."/>
            <person name="Ortiz-Santana B."/>
            <person name="Ovrebo C."/>
            <person name="Racz N."/>
            <person name="Riley R."/>
            <person name="Savchenko A."/>
            <person name="Shiryaev A."/>
            <person name="Soop K."/>
            <person name="Spirin V."/>
            <person name="Szebenyi C."/>
            <person name="Tomsovsky M."/>
            <person name="Tulloss R.E."/>
            <person name="Uehling J."/>
            <person name="Grigoriev I.V."/>
            <person name="Vagvolgyi C."/>
            <person name="Papp T."/>
            <person name="Martin F.M."/>
            <person name="Miettinen O."/>
            <person name="Hibbett D.S."/>
            <person name="Nagy L.G."/>
        </authorList>
    </citation>
    <scope>NUCLEOTIDE SEQUENCE [LARGE SCALE GENOMIC DNA]</scope>
    <source>
        <strain evidence="9 10">CBS 121175</strain>
    </source>
</reference>
<comment type="subcellular location">
    <subcellularLocation>
        <location evidence="1">Secreted</location>
        <location evidence="1">Cell wall</location>
    </subcellularLocation>
    <subcellularLocation>
        <location evidence="2">Secreted</location>
        <location evidence="2">Extracellular space</location>
        <location evidence="2">Extracellular matrix</location>
    </subcellularLocation>
</comment>
<dbReference type="Proteomes" id="UP000307440">
    <property type="component" value="Unassembled WGS sequence"/>
</dbReference>
<dbReference type="AlphaFoldDB" id="A0A5C3L4W2"/>
<name>A0A5C3L4W2_COPMA</name>
<proteinExistence type="predicted"/>
<protein>
    <recommendedName>
        <fullName evidence="7">Galectin</fullName>
    </recommendedName>
</protein>
<evidence type="ECO:0000313" key="9">
    <source>
        <dbReference type="EMBL" id="TFK27603.1"/>
    </source>
</evidence>
<comment type="subunit">
    <text evidence="6">Homotetramer. Oligomerization is required for carbohydrate binding.</text>
</comment>
<dbReference type="Pfam" id="PF00337">
    <property type="entry name" value="Gal-bind_lectin"/>
    <property type="match status" value="1"/>
</dbReference>
<evidence type="ECO:0000256" key="1">
    <source>
        <dbReference type="ARBA" id="ARBA00004191"/>
    </source>
</evidence>
<gene>
    <name evidence="9" type="ORF">FA15DRAFT_653491</name>
</gene>
<keyword evidence="4" id="KW-0964">Secreted</keyword>
<evidence type="ECO:0000256" key="2">
    <source>
        <dbReference type="ARBA" id="ARBA00004498"/>
    </source>
</evidence>
<evidence type="ECO:0000256" key="5">
    <source>
        <dbReference type="ARBA" id="ARBA00022947"/>
    </source>
</evidence>
<organism evidence="9 10">
    <name type="scientific">Coprinopsis marcescibilis</name>
    <name type="common">Agaric fungus</name>
    <name type="synonym">Psathyrella marcescibilis</name>
    <dbReference type="NCBI Taxonomy" id="230819"/>
    <lineage>
        <taxon>Eukaryota</taxon>
        <taxon>Fungi</taxon>
        <taxon>Dikarya</taxon>
        <taxon>Basidiomycota</taxon>
        <taxon>Agaricomycotina</taxon>
        <taxon>Agaricomycetes</taxon>
        <taxon>Agaricomycetidae</taxon>
        <taxon>Agaricales</taxon>
        <taxon>Agaricineae</taxon>
        <taxon>Psathyrellaceae</taxon>
        <taxon>Coprinopsis</taxon>
    </lineage>
</organism>
<evidence type="ECO:0000256" key="3">
    <source>
        <dbReference type="ARBA" id="ARBA00022512"/>
    </source>
</evidence>
<keyword evidence="5" id="KW-0293">Fruiting body</keyword>
<sequence>MVNFYLLKARDSTQLADEFKAEWIALLQAPKLDISKPHGFSSIKFMSASQNILLHMSFRPGINVIVFNSKTKDSAWGPEERISFLGRSGMNPIIGVYGHGDRIHETATVPQYNVDAGKTAVFGEALGVNTYSNFGEFSPALLSPYEWNLSRFKAF</sequence>
<dbReference type="PROSITE" id="PS51304">
    <property type="entry name" value="GALECTIN"/>
    <property type="match status" value="1"/>
</dbReference>
<accession>A0A5C3L4W2</accession>